<comment type="similarity">
    <text evidence="1">Belongs to the ATP-dependent AMP-binding enzyme family.</text>
</comment>
<dbReference type="PROSITE" id="PS00455">
    <property type="entry name" value="AMP_BINDING"/>
    <property type="match status" value="1"/>
</dbReference>
<evidence type="ECO:0000313" key="8">
    <source>
        <dbReference type="EMBL" id="MCR6485137.1"/>
    </source>
</evidence>
<feature type="domain" description="AMP-dependent synthetase/ligase" evidence="5">
    <location>
        <begin position="74"/>
        <end position="433"/>
    </location>
</feature>
<dbReference type="InterPro" id="IPR020845">
    <property type="entry name" value="AMP-binding_CS"/>
</dbReference>
<dbReference type="SUPFAM" id="SSF56801">
    <property type="entry name" value="Acetyl-CoA synthetase-like"/>
    <property type="match status" value="1"/>
</dbReference>
<dbReference type="Gene3D" id="3.40.50.12780">
    <property type="entry name" value="N-terminal domain of ligase-like"/>
    <property type="match status" value="1"/>
</dbReference>
<evidence type="ECO:0000259" key="7">
    <source>
        <dbReference type="Pfam" id="PF16177"/>
    </source>
</evidence>
<dbReference type="GO" id="GO:0030729">
    <property type="term" value="F:acetoacetate-CoA ligase activity"/>
    <property type="evidence" value="ECO:0007669"/>
    <property type="project" value="UniProtKB-EC"/>
</dbReference>
<evidence type="ECO:0000259" key="5">
    <source>
        <dbReference type="Pfam" id="PF00501"/>
    </source>
</evidence>
<dbReference type="InterPro" id="IPR025110">
    <property type="entry name" value="AMP-bd_C"/>
</dbReference>
<dbReference type="InterPro" id="IPR032387">
    <property type="entry name" value="ACAS_N"/>
</dbReference>
<dbReference type="PANTHER" id="PTHR42921">
    <property type="entry name" value="ACETOACETYL-COA SYNTHETASE"/>
    <property type="match status" value="1"/>
</dbReference>
<evidence type="ECO:0000256" key="2">
    <source>
        <dbReference type="ARBA" id="ARBA00022598"/>
    </source>
</evidence>
<dbReference type="InterPro" id="IPR042099">
    <property type="entry name" value="ANL_N_sf"/>
</dbReference>
<organism evidence="8 9">
    <name type="scientific">Amycolatopsis iheyensis</name>
    <dbReference type="NCBI Taxonomy" id="2945988"/>
    <lineage>
        <taxon>Bacteria</taxon>
        <taxon>Bacillati</taxon>
        <taxon>Actinomycetota</taxon>
        <taxon>Actinomycetes</taxon>
        <taxon>Pseudonocardiales</taxon>
        <taxon>Pseudonocardiaceae</taxon>
        <taxon>Amycolatopsis</taxon>
    </lineage>
</organism>
<evidence type="ECO:0000256" key="3">
    <source>
        <dbReference type="ARBA" id="ARBA00022741"/>
    </source>
</evidence>
<dbReference type="Gene3D" id="3.30.300.30">
    <property type="match status" value="1"/>
</dbReference>
<dbReference type="NCBIfam" id="TIGR01217">
    <property type="entry name" value="ac_ac_CoA_syn"/>
    <property type="match status" value="1"/>
</dbReference>
<evidence type="ECO:0000256" key="1">
    <source>
        <dbReference type="ARBA" id="ARBA00006432"/>
    </source>
</evidence>
<comment type="caution">
    <text evidence="8">The sequence shown here is derived from an EMBL/GenBank/DDBJ whole genome shotgun (WGS) entry which is preliminary data.</text>
</comment>
<accession>A0A9X2SJW3</accession>
<dbReference type="Pfam" id="PF13193">
    <property type="entry name" value="AMP-binding_C"/>
    <property type="match status" value="1"/>
</dbReference>
<dbReference type="AlphaFoldDB" id="A0A9X2SJW3"/>
<keyword evidence="2 8" id="KW-0436">Ligase</keyword>
<protein>
    <submittedName>
        <fullName evidence="8">Acetoacetate--CoA ligase</fullName>
        <ecNumber evidence="8">6.2.1.16</ecNumber>
    </submittedName>
</protein>
<dbReference type="InterPro" id="IPR000873">
    <property type="entry name" value="AMP-dep_synth/lig_dom"/>
</dbReference>
<feature type="domain" description="AMP-binding enzyme C-terminal" evidence="6">
    <location>
        <begin position="500"/>
        <end position="573"/>
    </location>
</feature>
<dbReference type="RefSeq" id="WP_257921750.1">
    <property type="nucleotide sequence ID" value="NZ_JAMXQV010000009.1"/>
</dbReference>
<dbReference type="Proteomes" id="UP001144096">
    <property type="component" value="Unassembled WGS sequence"/>
</dbReference>
<dbReference type="EC" id="6.2.1.16" evidence="8"/>
<reference evidence="8" key="1">
    <citation type="submission" date="2022-06" db="EMBL/GenBank/DDBJ databases">
        <title>Amycolatopsis iheyaensis sp. nov., a new species of the genus Amycolatopsis isolated from soil in Iheya island, Japan.</title>
        <authorList>
            <person name="Ngamcharungchit C."/>
            <person name="Kanto H."/>
            <person name="Take A."/>
            <person name="Intra B."/>
            <person name="Matsumoto A."/>
            <person name="Panbangred W."/>
            <person name="Inahashi Y."/>
        </authorList>
    </citation>
    <scope>NUCLEOTIDE SEQUENCE</scope>
    <source>
        <strain evidence="8">OK19-0408</strain>
    </source>
</reference>
<evidence type="ECO:0000313" key="9">
    <source>
        <dbReference type="Proteomes" id="UP001144096"/>
    </source>
</evidence>
<dbReference type="InterPro" id="IPR045851">
    <property type="entry name" value="AMP-bd_C_sf"/>
</dbReference>
<dbReference type="NCBIfam" id="NF002937">
    <property type="entry name" value="PRK03584.1"/>
    <property type="match status" value="1"/>
</dbReference>
<dbReference type="InterPro" id="IPR005914">
    <property type="entry name" value="Acac_CoA_synth"/>
</dbReference>
<keyword evidence="4" id="KW-0067">ATP-binding</keyword>
<evidence type="ECO:0000256" key="4">
    <source>
        <dbReference type="ARBA" id="ARBA00022840"/>
    </source>
</evidence>
<dbReference type="GO" id="GO:0005524">
    <property type="term" value="F:ATP binding"/>
    <property type="evidence" value="ECO:0007669"/>
    <property type="project" value="UniProtKB-KW"/>
</dbReference>
<gene>
    <name evidence="8" type="ORF">M8542_20105</name>
</gene>
<name>A0A9X2SJW3_9PSEU</name>
<dbReference type="PANTHER" id="PTHR42921:SF1">
    <property type="entry name" value="ACETOACETYL-COA SYNTHETASE"/>
    <property type="match status" value="1"/>
</dbReference>
<keyword evidence="3" id="KW-0547">Nucleotide-binding</keyword>
<evidence type="ECO:0000259" key="6">
    <source>
        <dbReference type="Pfam" id="PF13193"/>
    </source>
</evidence>
<sequence length="618" mass="66512">MSELDVFGRGFASYAQLWRWSVTDLEGFWARVWDHFQVRGTYDRVLGSPEMPGAQWFPGAELNYAEHMLDGTADQLAVLAHSQTRSPASLTFGELADQVARVRAGLRRLGVGRGDRVVAYLPNIPETLVAFLACASLGAVWASCAPEFGARSVVDRFAQIEPAVLLAVGGYTYGAKEIDKSADVAAIRAGLPSVRHVVGVPYGQYTVDSDVGWPELLGSAPEPGFERVPFDHPLYVLFSSGTTGLPKAIVHGHGGILLEHLKAHAFHLDTRPGDRLLWHTTTAWMMWNVLVSGLLRRAAIVLTDGNPLYPDLGEQWRLAAGATLVGTSPSYLMACRAAGVSPGHLPELRTLGVTGSPLPAEGFDWATERLGVPVNSMSGGTDICSAFVAGNPWVPPRRGELTAPCLGVDVTAFDPAGQEVAGSVGELVVRRPMPSMPVGFWNDPGHRRYRAAYFDTYPGVWRHGDWVTKTPEGGFVISGRSDATLNRGGVRLGTAEFYAVVEELPGVEDSLVVHLEDGEGGPGRLLLFVVAPAGLDDPLRQRIRQALREQLSPRHVPDRIEAVPAVPRTLTGKKLEKPIKQILLGRPPEEVIAPDAISDHAAVAAFRAVDSTASGVRA</sequence>
<feature type="domain" description="Acetyl-coenzyme A synthetase N-terminal" evidence="7">
    <location>
        <begin position="14"/>
        <end position="67"/>
    </location>
</feature>
<dbReference type="Pfam" id="PF16177">
    <property type="entry name" value="ACAS_N"/>
    <property type="match status" value="1"/>
</dbReference>
<dbReference type="EMBL" id="JAMXQV010000009">
    <property type="protein sequence ID" value="MCR6485137.1"/>
    <property type="molecule type" value="Genomic_DNA"/>
</dbReference>
<dbReference type="Pfam" id="PF00501">
    <property type="entry name" value="AMP-binding"/>
    <property type="match status" value="1"/>
</dbReference>
<proteinExistence type="inferred from homology"/>
<keyword evidence="9" id="KW-1185">Reference proteome</keyword>
<dbReference type="GO" id="GO:0006629">
    <property type="term" value="P:lipid metabolic process"/>
    <property type="evidence" value="ECO:0007669"/>
    <property type="project" value="InterPro"/>
</dbReference>